<evidence type="ECO:0000313" key="1">
    <source>
        <dbReference type="EMBL" id="DAD88590.1"/>
    </source>
</evidence>
<name>A0A8S5N1V9_9CAUD</name>
<organism evidence="1">
    <name type="scientific">Myoviridae sp. ctP4M4</name>
    <dbReference type="NCBI Taxonomy" id="2826647"/>
    <lineage>
        <taxon>Viruses</taxon>
        <taxon>Duplodnaviria</taxon>
        <taxon>Heunggongvirae</taxon>
        <taxon>Uroviricota</taxon>
        <taxon>Caudoviricetes</taxon>
    </lineage>
</organism>
<proteinExistence type="predicted"/>
<protein>
    <submittedName>
        <fullName evidence="1">Tail assembly protein</fullName>
    </submittedName>
</protein>
<accession>A0A8S5N1V9</accession>
<dbReference type="EMBL" id="BK015043">
    <property type="protein sequence ID" value="DAD88590.1"/>
    <property type="molecule type" value="Genomic_DNA"/>
</dbReference>
<reference evidence="1" key="1">
    <citation type="journal article" date="2021" name="Proc. Natl. Acad. Sci. U.S.A.">
        <title>A Catalog of Tens of Thousands of Viruses from Human Metagenomes Reveals Hidden Associations with Chronic Diseases.</title>
        <authorList>
            <person name="Tisza M.J."/>
            <person name="Buck C.B."/>
        </authorList>
    </citation>
    <scope>NUCLEOTIDE SEQUENCE</scope>
    <source>
        <strain evidence="1">CtP4M4</strain>
    </source>
</reference>
<sequence>MGKLKSGCSIYLIFAGKKIKLPVNPEEIDVKCPTDHKTYDIIGVGEIVVPGKPSLKEVSWESFFPGDRQAAYVNSGAKAPSYYLKYFENALKKKQICRLIITRSGGSDTNMKCIVSNFETKDKGGEPKDIYYSLELQEYRSYAPKVVSIIKSPAEGTGQTSAEASTEIPRAVESPVLRVGATVIVNGEYCYDSYGGRPHGMANNLSTTVTRIVSGNPFPVHVGSYGWVQESQIQITG</sequence>